<evidence type="ECO:0000256" key="5">
    <source>
        <dbReference type="ARBA" id="ARBA00059434"/>
    </source>
</evidence>
<dbReference type="GO" id="GO:0043130">
    <property type="term" value="F:ubiquitin binding"/>
    <property type="evidence" value="ECO:0007669"/>
    <property type="project" value="TreeGrafter"/>
</dbReference>
<accession>A0A9R1U0L0</accession>
<keyword evidence="2" id="KW-0963">Cytoplasm</keyword>
<dbReference type="PANTHER" id="PTHR23333:SF4">
    <property type="entry name" value="UBX DOMAIN-CONTAINING PROTEIN 11"/>
    <property type="match status" value="1"/>
</dbReference>
<evidence type="ECO:0000256" key="1">
    <source>
        <dbReference type="ARBA" id="ARBA00004245"/>
    </source>
</evidence>
<dbReference type="FunFam" id="3.30.420.210:FF:000003">
    <property type="entry name" value="UBX domain protein 11"/>
    <property type="match status" value="1"/>
</dbReference>
<dbReference type="RefSeq" id="XP_011303629.1">
    <property type="nucleotide sequence ID" value="XM_011305327.1"/>
</dbReference>
<dbReference type="AlphaFoldDB" id="A0A9R1U0L0"/>
<feature type="compositionally biased region" description="Polar residues" evidence="11">
    <location>
        <begin position="356"/>
        <end position="367"/>
    </location>
</feature>
<dbReference type="Gene3D" id="3.30.420.210">
    <property type="entry name" value="SEP domain"/>
    <property type="match status" value="1"/>
</dbReference>
<keyword evidence="3 10" id="KW-0175">Coiled coil</keyword>
<feature type="region of interest" description="Disordered" evidence="11">
    <location>
        <begin position="319"/>
        <end position="370"/>
    </location>
</feature>
<keyword evidence="4" id="KW-0206">Cytoskeleton</keyword>
<feature type="coiled-coil region" evidence="10">
    <location>
        <begin position="89"/>
        <end position="130"/>
    </location>
</feature>
<dbReference type="GeneID" id="105266878"/>
<dbReference type="GO" id="GO:0005856">
    <property type="term" value="C:cytoskeleton"/>
    <property type="evidence" value="ECO:0007669"/>
    <property type="project" value="UniProtKB-SubCell"/>
</dbReference>
<evidence type="ECO:0000256" key="8">
    <source>
        <dbReference type="ARBA" id="ARBA00075811"/>
    </source>
</evidence>
<dbReference type="PROSITE" id="PS51399">
    <property type="entry name" value="SEP"/>
    <property type="match status" value="1"/>
</dbReference>
<sequence length="621" mass="70428">MTAISQQEHIQNYLVKTSSPNFPFKSKNSTRFYSEYKKYCGLDEITPLRIPVMDIANKKLQGLSKGRVEEESELIGMLSKQLYLAGNQMQRMQVVLKKAEERLKSKDQHIERLKRKVREWEVKNRNQESTYKREMQKRQSQIDNAEHIRKRCMRYESRVCEMEKFLADYGLVWVGEKSPAGPKIPEETSNDFVMSNYPQLLENIQELNLSVGKDEMHVHHSHGLASFKSQSCMSLKFYKNGMIVQKGRLRPYTDPRTRSFIQDILDGYFPGELQHDYPNGVPFKVEDHKAEMYFGEGANYPGQGYSLGKVSVIRSSSSCRVKNRISSPKRAQTPKQRVNSSSSTPRMSFSARPGNQDATVKTPQVPSTARLADPDFSDLRSQILASHNHNCSDSHLQSHINAELTLTSRSEKKAPVIASNADNHLHVQEQAKYLNQAADTLKNRFSTYRSAFNIPSSIRSDSRTRARSASASGIRCRGRPVSRACTRDQAPAMTKRDDKTVGTSKISNKVRGSKSATMEKPKNGHPIVRELNSSSGGIDELQLKVRSLNGGTVYLVHISADDSVSRLYQLLDRVVLSSKRRLKSSYKVVISGYAPRRLDHLGVSLRDYGIYRNCVLHLVND</sequence>
<evidence type="ECO:0000313" key="14">
    <source>
        <dbReference type="RefSeq" id="XP_011303629.1"/>
    </source>
</evidence>
<dbReference type="InterPro" id="IPR036241">
    <property type="entry name" value="NSFL1C_SEP_dom_sf"/>
</dbReference>
<reference evidence="14" key="1">
    <citation type="submission" date="2025-08" db="UniProtKB">
        <authorList>
            <consortium name="RefSeq"/>
        </authorList>
    </citation>
    <scope>IDENTIFICATION</scope>
    <source>
        <strain evidence="14">USDA-PBARC FA_bdor</strain>
        <tissue evidence="14">Whole organism</tissue>
    </source>
</reference>
<dbReference type="GO" id="GO:0043161">
    <property type="term" value="P:proteasome-mediated ubiquitin-dependent protein catabolic process"/>
    <property type="evidence" value="ECO:0007669"/>
    <property type="project" value="TreeGrafter"/>
</dbReference>
<protein>
    <recommendedName>
        <fullName evidence="7">UBX domain-containing protein 11</fullName>
    </recommendedName>
    <alternativeName>
        <fullName evidence="9">Socius</fullName>
    </alternativeName>
    <alternativeName>
        <fullName evidence="8">UBX domain-containing protein 5</fullName>
    </alternativeName>
</protein>
<evidence type="ECO:0000256" key="2">
    <source>
        <dbReference type="ARBA" id="ARBA00022490"/>
    </source>
</evidence>
<dbReference type="InterPro" id="IPR012989">
    <property type="entry name" value="SEP_domain"/>
</dbReference>
<dbReference type="Pfam" id="PF08059">
    <property type="entry name" value="SEP"/>
    <property type="match status" value="1"/>
</dbReference>
<evidence type="ECO:0000256" key="10">
    <source>
        <dbReference type="SAM" id="Coils"/>
    </source>
</evidence>
<organism evidence="13 14">
    <name type="scientific">Fopius arisanus</name>
    <dbReference type="NCBI Taxonomy" id="64838"/>
    <lineage>
        <taxon>Eukaryota</taxon>
        <taxon>Metazoa</taxon>
        <taxon>Ecdysozoa</taxon>
        <taxon>Arthropoda</taxon>
        <taxon>Hexapoda</taxon>
        <taxon>Insecta</taxon>
        <taxon>Pterygota</taxon>
        <taxon>Neoptera</taxon>
        <taxon>Endopterygota</taxon>
        <taxon>Hymenoptera</taxon>
        <taxon>Apocrita</taxon>
        <taxon>Ichneumonoidea</taxon>
        <taxon>Braconidae</taxon>
        <taxon>Opiinae</taxon>
        <taxon>Fopius</taxon>
    </lineage>
</organism>
<comment type="function">
    <text evidence="5">May be involved in the reorganization of actin cytoskeleton mediated by RND1, RND2 and RND3. Promotes RHOA activation mediated by GNA12 and GNA13.</text>
</comment>
<name>A0A9R1U0L0_9HYME</name>
<dbReference type="KEGG" id="fas:105266878"/>
<evidence type="ECO:0000256" key="7">
    <source>
        <dbReference type="ARBA" id="ARBA00073759"/>
    </source>
</evidence>
<comment type="subunit">
    <text evidence="6">Interacts with GNA12, GNA13, RND1, RND2 and RND3.</text>
</comment>
<dbReference type="PANTHER" id="PTHR23333">
    <property type="entry name" value="UBX DOMAIN CONTAINING PROTEIN"/>
    <property type="match status" value="1"/>
</dbReference>
<proteinExistence type="predicted"/>
<feature type="domain" description="SEP" evidence="12">
    <location>
        <begin position="230"/>
        <end position="294"/>
    </location>
</feature>
<feature type="compositionally biased region" description="Polar residues" evidence="11">
    <location>
        <begin position="324"/>
        <end position="347"/>
    </location>
</feature>
<evidence type="ECO:0000256" key="3">
    <source>
        <dbReference type="ARBA" id="ARBA00023054"/>
    </source>
</evidence>
<keyword evidence="13" id="KW-1185">Reference proteome</keyword>
<gene>
    <name evidence="14" type="primary">LOC105266878</name>
</gene>
<feature type="region of interest" description="Disordered" evidence="11">
    <location>
        <begin position="463"/>
        <end position="528"/>
    </location>
</feature>
<evidence type="ECO:0000256" key="9">
    <source>
        <dbReference type="ARBA" id="ARBA00081109"/>
    </source>
</evidence>
<dbReference type="SUPFAM" id="SSF102848">
    <property type="entry name" value="NSFL1 (p97 ATPase) cofactor p47, SEP domain"/>
    <property type="match status" value="1"/>
</dbReference>
<comment type="subcellular location">
    <subcellularLocation>
        <location evidence="1">Cytoplasm</location>
        <location evidence="1">Cytoskeleton</location>
    </subcellularLocation>
</comment>
<evidence type="ECO:0000259" key="12">
    <source>
        <dbReference type="PROSITE" id="PS51399"/>
    </source>
</evidence>
<evidence type="ECO:0000313" key="13">
    <source>
        <dbReference type="Proteomes" id="UP000694866"/>
    </source>
</evidence>
<dbReference type="Proteomes" id="UP000694866">
    <property type="component" value="Unplaced"/>
</dbReference>
<evidence type="ECO:0000256" key="4">
    <source>
        <dbReference type="ARBA" id="ARBA00023212"/>
    </source>
</evidence>
<dbReference type="OrthoDB" id="25887at2759"/>
<evidence type="ECO:0000256" key="11">
    <source>
        <dbReference type="SAM" id="MobiDB-lite"/>
    </source>
</evidence>
<evidence type="ECO:0000256" key="6">
    <source>
        <dbReference type="ARBA" id="ARBA00062345"/>
    </source>
</evidence>